<keyword evidence="2 3" id="KW-0378">Hydrolase</keyword>
<evidence type="ECO:0000256" key="4">
    <source>
        <dbReference type="SAM" id="MobiDB-lite"/>
    </source>
</evidence>
<evidence type="ECO:0000256" key="3">
    <source>
        <dbReference type="RuleBase" id="RU361235"/>
    </source>
</evidence>
<organism evidence="6 7">
    <name type="scientific">Planobispora rosea</name>
    <dbReference type="NCBI Taxonomy" id="35762"/>
    <lineage>
        <taxon>Bacteria</taxon>
        <taxon>Bacillati</taxon>
        <taxon>Actinomycetota</taxon>
        <taxon>Actinomycetes</taxon>
        <taxon>Streptosporangiales</taxon>
        <taxon>Streptosporangiaceae</taxon>
        <taxon>Planobispora</taxon>
    </lineage>
</organism>
<dbReference type="InterPro" id="IPR002018">
    <property type="entry name" value="CarbesteraseB"/>
</dbReference>
<feature type="domain" description="Carboxylesterase type B" evidence="5">
    <location>
        <begin position="3"/>
        <end position="239"/>
    </location>
</feature>
<comment type="similarity">
    <text evidence="1 3">Belongs to the type-B carboxylesterase/lipase family.</text>
</comment>
<protein>
    <recommendedName>
        <fullName evidence="3">Carboxylic ester hydrolase</fullName>
        <ecNumber evidence="3">3.1.1.-</ecNumber>
    </recommendedName>
</protein>
<proteinExistence type="inferred from homology"/>
<sequence length="505" mass="53452">MDPHAVTTSGRVRGHWAGGVAEFLGIPYAAPPVGALRFAAPVPPRPWAGVRYCHAYGPTAPQPPSDYTEGVPEPLIAGDEYLNLNVFTPDPGTAGLPVLVWIHGGAFNGGSNASPWYRGTSFARDGVVFVAVNYRLGVEGFLPIEDAPANLGVLDWVRALAWVHDNIAAFGGDPGAVTVGGQSAGGQASVTLLAVPGAAGLLHRVIDMSGGAVRWEPAEPAREAARALARRLGVPLTREAFSAFAPQELLTVYGSLGPGDRPGGERDQDAGSSGEEPARERRPGPLDAIFRPGPKGFNPVNDGEVVARSPYEMIADGSAHPAALLVGATAEEFNEAVRSQPGPIDEEQYAQALRGLEAGPEARRFYEERLTAGLEVLGQILTDRIFRIPTLRLTEAAAAAGRPVHAYEFRWRSPAGGGTVGAGHCVDLPFVFDNLDGEGVGRMCGPNPPPDLAREMHAAWVAFARCGDPGWPPYGQDGRPTWIFDTPGHLAHDPLAEESRLWRSL</sequence>
<evidence type="ECO:0000313" key="7">
    <source>
        <dbReference type="Proteomes" id="UP000655044"/>
    </source>
</evidence>
<feature type="region of interest" description="Disordered" evidence="4">
    <location>
        <begin position="254"/>
        <end position="297"/>
    </location>
</feature>
<accession>A0A8J3SAJ7</accession>
<keyword evidence="7" id="KW-1185">Reference proteome</keyword>
<dbReference type="EMBL" id="BOOI01000107">
    <property type="protein sequence ID" value="GIH89127.1"/>
    <property type="molecule type" value="Genomic_DNA"/>
</dbReference>
<reference evidence="6" key="1">
    <citation type="submission" date="2021-01" db="EMBL/GenBank/DDBJ databases">
        <title>Whole genome shotgun sequence of Planobispora rosea NBRC 15558.</title>
        <authorList>
            <person name="Komaki H."/>
            <person name="Tamura T."/>
        </authorList>
    </citation>
    <scope>NUCLEOTIDE SEQUENCE</scope>
    <source>
        <strain evidence="6">NBRC 15558</strain>
    </source>
</reference>
<evidence type="ECO:0000256" key="1">
    <source>
        <dbReference type="ARBA" id="ARBA00005964"/>
    </source>
</evidence>
<dbReference type="InterPro" id="IPR029058">
    <property type="entry name" value="AB_hydrolase_fold"/>
</dbReference>
<dbReference type="Gene3D" id="3.40.50.1820">
    <property type="entry name" value="alpha/beta hydrolase"/>
    <property type="match status" value="1"/>
</dbReference>
<dbReference type="EC" id="3.1.1.-" evidence="3"/>
<dbReference type="Pfam" id="PF00135">
    <property type="entry name" value="COesterase"/>
    <property type="match status" value="2"/>
</dbReference>
<dbReference type="PROSITE" id="PS00122">
    <property type="entry name" value="CARBOXYLESTERASE_B_1"/>
    <property type="match status" value="1"/>
</dbReference>
<dbReference type="Proteomes" id="UP000655044">
    <property type="component" value="Unassembled WGS sequence"/>
</dbReference>
<evidence type="ECO:0000259" key="5">
    <source>
        <dbReference type="Pfam" id="PF00135"/>
    </source>
</evidence>
<dbReference type="SUPFAM" id="SSF53474">
    <property type="entry name" value="alpha/beta-Hydrolases"/>
    <property type="match status" value="1"/>
</dbReference>
<evidence type="ECO:0000313" key="6">
    <source>
        <dbReference type="EMBL" id="GIH89127.1"/>
    </source>
</evidence>
<feature type="domain" description="Carboxylesterase type B" evidence="5">
    <location>
        <begin position="296"/>
        <end position="471"/>
    </location>
</feature>
<dbReference type="PANTHER" id="PTHR11559">
    <property type="entry name" value="CARBOXYLESTERASE"/>
    <property type="match status" value="1"/>
</dbReference>
<dbReference type="InterPro" id="IPR019826">
    <property type="entry name" value="Carboxylesterase_B_AS"/>
</dbReference>
<dbReference type="InterPro" id="IPR050309">
    <property type="entry name" value="Type-B_Carboxylest/Lipase"/>
</dbReference>
<comment type="caution">
    <text evidence="6">The sequence shown here is derived from an EMBL/GenBank/DDBJ whole genome shotgun (WGS) entry which is preliminary data.</text>
</comment>
<evidence type="ECO:0000256" key="2">
    <source>
        <dbReference type="ARBA" id="ARBA00022801"/>
    </source>
</evidence>
<dbReference type="AlphaFoldDB" id="A0A8J3SAJ7"/>
<name>A0A8J3SAJ7_PLARO</name>
<dbReference type="GO" id="GO:0016787">
    <property type="term" value="F:hydrolase activity"/>
    <property type="evidence" value="ECO:0007669"/>
    <property type="project" value="UniProtKB-KW"/>
</dbReference>
<dbReference type="RefSeq" id="WP_189244086.1">
    <property type="nucleotide sequence ID" value="NZ_BMQP01000076.1"/>
</dbReference>
<gene>
    <name evidence="6" type="ORF">Pro02_75350</name>
</gene>